<feature type="region of interest" description="Disordered" evidence="1">
    <location>
        <begin position="114"/>
        <end position="191"/>
    </location>
</feature>
<dbReference type="PANTHER" id="PTHR33862">
    <property type="entry name" value="OROFACIAL CLEFT 1 CANDIDATE GENE 1 PROTEIN"/>
    <property type="match status" value="1"/>
</dbReference>
<reference evidence="4" key="2">
    <citation type="journal article" date="2020" name="Biotechnol. Bioeng.">
        <title>Chromosome-scale scaffolds for the Chinese hamster reference genome assembly to facilitate the study of the CHO epigenome.</title>
        <authorList>
            <person name="Hilliard W."/>
            <person name="MacDonald M."/>
            <person name="Lee K.H."/>
        </authorList>
    </citation>
    <scope>NUCLEOTIDE SEQUENCE [LARGE SCALE GENOMIC DNA]</scope>
    <source>
        <strain evidence="4">17A/GY</strain>
    </source>
</reference>
<dbReference type="OrthoDB" id="347244at2759"/>
<dbReference type="AlphaFoldDB" id="A0A9J7GWV3"/>
<feature type="region of interest" description="Disordered" evidence="1">
    <location>
        <begin position="480"/>
        <end position="513"/>
    </location>
</feature>
<keyword evidence="2" id="KW-1133">Transmembrane helix</keyword>
<dbReference type="KEGG" id="cge:100765237"/>
<reference evidence="4" key="1">
    <citation type="journal article" date="2018" name="Biotechnol. Bioeng.">
        <title>A reference genome of the Chinese hamster based on a hybrid assembly strategy.</title>
        <authorList>
            <person name="Rupp O."/>
            <person name="MacDonald M.L."/>
            <person name="Li S."/>
            <person name="Dhiman H."/>
            <person name="Polson S."/>
            <person name="Griep S."/>
            <person name="Heffner K."/>
            <person name="Hernandez I."/>
            <person name="Brinkrolf K."/>
            <person name="Jadhav V."/>
            <person name="Samoudi M."/>
            <person name="Hao H."/>
            <person name="Kingham B."/>
            <person name="Goesmann A."/>
            <person name="Betenbaugh M.J."/>
            <person name="Lewis N.E."/>
            <person name="Borth N."/>
            <person name="Lee K.H."/>
        </authorList>
    </citation>
    <scope>NUCLEOTIDE SEQUENCE [LARGE SCALE GENOMIC DNA]</scope>
    <source>
        <strain evidence="4">17A/GY</strain>
    </source>
</reference>
<dbReference type="CTD" id="266553"/>
<dbReference type="GeneID" id="100765237"/>
<name>A0A9J7GWV3_CRIGR</name>
<sequence length="948" mass="107247">MGHGRRSWAALSSLTEHLCFLAWSEGTRFKSVHCQGQRADNMDREKFQQKAVKPTKQKKSTSAEFLMVEEDGEAAQGAGNPGFNMSSPELSAHQTPKEKVIRHGMLDHTLAAHQQKSRLPASAGPKGNEYSRNYFDPPTEGEINSRQCRMEVSRQDGGTKEEKLDHESLSFPSKNQHTHKEAEEATSACTEESERQGGRGIILLADPPSGQDLKFKSKRLSQNIPMSCLKEKPFEKAPSQLCAADGNPYTKDSVIGPYSCPQAAKESQRAEGAWRKGEQSQLLRLQIQISCIRGLKNKAPQGSYLLRVSLLNQLGSCVSQWCQTEQLKTRTRPVRHGGNFYDVGLYFHERLSVVLPQRISVRPGLSFLFELFLLRGTCANSDLVVGWAAFPMCDNNFRIVEGKFKCPLLRGNYDQKLDSFRKIEDLICQDLDRWLCNLYFQVIKTPLHLDDQKSHESRRQLSPDRPVCLMAKAENAEFNLDNTAGPSKQEAQRSTHAAMDRATHSSQGNISNKTDRCPRDCDLSLFKEVHGFHTKEGDHSVKNRSTVWRPGEPEDYSGDMSYLEELEKHRLSVCCSPIADGCGYGEVAKHLHFASVSLFSELELAQWQSQGFWYLLLLMACLWFLRLYLHYLGQWLFLWVLSTPVTKFQFYSYTVELCYSTSSLHIGEELAVIALGPLALNTITFPLLLIRWGCQLLFSSRPDALSKLIITMGLWTVLDPLAVFIVDTFLGRLAHNGETPIADAAKLYWMFVRTKHSAILGVVITVVLYTLLFVISSLILYVYCLRLHNDSWILDAFQRIHSEEAKFFIPYDLEISNQELSHIMKRSEQWRGIHGERRKVALHDYMCKRHDTKSSVSSSDPHHQDGISASAVGPGGVTSHISVYTVYPSGFQELYRHFLRLPDGAIIEVFGDISALKFIPSKVITAIEEHIRERDAVQRETFATAQEK</sequence>
<dbReference type="Pfam" id="PF15680">
    <property type="entry name" value="OFCC1"/>
    <property type="match status" value="1"/>
</dbReference>
<keyword evidence="4" id="KW-1185">Reference proteome</keyword>
<evidence type="ECO:0000256" key="3">
    <source>
        <dbReference type="SAM" id="SignalP"/>
    </source>
</evidence>
<feature type="transmembrane region" description="Helical" evidence="2">
    <location>
        <begin position="673"/>
        <end position="692"/>
    </location>
</feature>
<dbReference type="InterPro" id="IPR031390">
    <property type="entry name" value="OFCC1"/>
</dbReference>
<feature type="transmembrane region" description="Helical" evidence="2">
    <location>
        <begin position="758"/>
        <end position="783"/>
    </location>
</feature>
<accession>A0A9J7GWV3</accession>
<evidence type="ECO:0000256" key="1">
    <source>
        <dbReference type="SAM" id="MobiDB-lite"/>
    </source>
</evidence>
<dbReference type="PANTHER" id="PTHR33862:SF3">
    <property type="entry name" value="OROFACIAL CLEFT 1 CANDIDATE GENE 1 PROTEIN"/>
    <property type="match status" value="1"/>
</dbReference>
<feature type="transmembrane region" description="Helical" evidence="2">
    <location>
        <begin position="636"/>
        <end position="653"/>
    </location>
</feature>
<gene>
    <name evidence="5" type="primary">Ofcc1</name>
</gene>
<keyword evidence="3" id="KW-0732">Signal</keyword>
<evidence type="ECO:0000313" key="4">
    <source>
        <dbReference type="Proteomes" id="UP001108280"/>
    </source>
</evidence>
<feature type="signal peptide" evidence="3">
    <location>
        <begin position="1"/>
        <end position="26"/>
    </location>
</feature>
<dbReference type="Proteomes" id="UP001108280">
    <property type="component" value="Chromosome 3"/>
</dbReference>
<feature type="transmembrane region" description="Helical" evidence="2">
    <location>
        <begin position="704"/>
        <end position="726"/>
    </location>
</feature>
<feature type="compositionally biased region" description="Basic and acidic residues" evidence="1">
    <location>
        <begin position="490"/>
        <end position="503"/>
    </location>
</feature>
<proteinExistence type="predicted"/>
<evidence type="ECO:0000313" key="5">
    <source>
        <dbReference type="RefSeq" id="XP_035297617.1"/>
    </source>
</evidence>
<organism evidence="4 5">
    <name type="scientific">Cricetulus griseus</name>
    <name type="common">Chinese hamster</name>
    <name type="synonym">Cricetulus barabensis griseus</name>
    <dbReference type="NCBI Taxonomy" id="10029"/>
    <lineage>
        <taxon>Eukaryota</taxon>
        <taxon>Metazoa</taxon>
        <taxon>Chordata</taxon>
        <taxon>Craniata</taxon>
        <taxon>Vertebrata</taxon>
        <taxon>Euteleostomi</taxon>
        <taxon>Mammalia</taxon>
        <taxon>Eutheria</taxon>
        <taxon>Euarchontoglires</taxon>
        <taxon>Glires</taxon>
        <taxon>Rodentia</taxon>
        <taxon>Myomorpha</taxon>
        <taxon>Muroidea</taxon>
        <taxon>Cricetidae</taxon>
        <taxon>Cricetinae</taxon>
        <taxon>Cricetulus</taxon>
    </lineage>
</organism>
<protein>
    <submittedName>
        <fullName evidence="5">Orofacial cleft 1 candidate gene 1 protein</fullName>
    </submittedName>
</protein>
<keyword evidence="2" id="KW-0812">Transmembrane</keyword>
<keyword evidence="2" id="KW-0472">Membrane</keyword>
<feature type="transmembrane region" description="Helical" evidence="2">
    <location>
        <begin position="611"/>
        <end position="629"/>
    </location>
</feature>
<feature type="chain" id="PRO_5039953209" evidence="3">
    <location>
        <begin position="27"/>
        <end position="948"/>
    </location>
</feature>
<dbReference type="RefSeq" id="XP_035311945.1">
    <property type="nucleotide sequence ID" value="XM_035456054.1"/>
</dbReference>
<feature type="compositionally biased region" description="Basic and acidic residues" evidence="1">
    <location>
        <begin position="148"/>
        <end position="168"/>
    </location>
</feature>
<reference evidence="5" key="3">
    <citation type="submission" date="2025-08" db="UniProtKB">
        <authorList>
            <consortium name="RefSeq"/>
        </authorList>
    </citation>
    <scope>IDENTIFICATION</scope>
    <source>
        <strain evidence="5">17A/GY</strain>
        <tissue evidence="5">Liver</tissue>
    </source>
</reference>
<evidence type="ECO:0000256" key="2">
    <source>
        <dbReference type="SAM" id="Phobius"/>
    </source>
</evidence>
<dbReference type="RefSeq" id="XP_035297617.1">
    <property type="nucleotide sequence ID" value="XM_035441726.1"/>
</dbReference>